<keyword evidence="1" id="KW-0472">Membrane</keyword>
<evidence type="ECO:0000313" key="2">
    <source>
        <dbReference type="EMBL" id="KMZ71034.1"/>
    </source>
</evidence>
<name>A0A0K9PPZ2_ZOSMR</name>
<accession>A0A0K9PPZ2</accession>
<proteinExistence type="predicted"/>
<evidence type="ECO:0000256" key="1">
    <source>
        <dbReference type="SAM" id="Phobius"/>
    </source>
</evidence>
<sequence>MSQFLVCLFVFFRFHILFFSFVFCFHFFCSSISIHGFSFLLIFVFHLFFSENENRVDDSPSSFSVLVCFPFYSMISILLTL</sequence>
<reference evidence="3" key="1">
    <citation type="journal article" date="2016" name="Nature">
        <title>The genome of the seagrass Zostera marina reveals angiosperm adaptation to the sea.</title>
        <authorList>
            <person name="Olsen J.L."/>
            <person name="Rouze P."/>
            <person name="Verhelst B."/>
            <person name="Lin Y.-C."/>
            <person name="Bayer T."/>
            <person name="Collen J."/>
            <person name="Dattolo E."/>
            <person name="De Paoli E."/>
            <person name="Dittami S."/>
            <person name="Maumus F."/>
            <person name="Michel G."/>
            <person name="Kersting A."/>
            <person name="Lauritano C."/>
            <person name="Lohaus R."/>
            <person name="Toepel M."/>
            <person name="Tonon T."/>
            <person name="Vanneste K."/>
            <person name="Amirebrahimi M."/>
            <person name="Brakel J."/>
            <person name="Bostroem C."/>
            <person name="Chovatia M."/>
            <person name="Grimwood J."/>
            <person name="Jenkins J.W."/>
            <person name="Jueterbock A."/>
            <person name="Mraz A."/>
            <person name="Stam W.T."/>
            <person name="Tice H."/>
            <person name="Bornberg-Bauer E."/>
            <person name="Green P.J."/>
            <person name="Pearson G.A."/>
            <person name="Procaccini G."/>
            <person name="Duarte C.M."/>
            <person name="Schmutz J."/>
            <person name="Reusch T.B.H."/>
            <person name="Van de Peer Y."/>
        </authorList>
    </citation>
    <scope>NUCLEOTIDE SEQUENCE [LARGE SCALE GENOMIC DNA]</scope>
    <source>
        <strain evidence="3">cv. Finnish</strain>
    </source>
</reference>
<feature type="transmembrane region" description="Helical" evidence="1">
    <location>
        <begin position="6"/>
        <end position="25"/>
    </location>
</feature>
<comment type="caution">
    <text evidence="2">The sequence shown here is derived from an EMBL/GenBank/DDBJ whole genome shotgun (WGS) entry which is preliminary data.</text>
</comment>
<protein>
    <submittedName>
        <fullName evidence="2">Uncharacterized protein</fullName>
    </submittedName>
</protein>
<keyword evidence="3" id="KW-1185">Reference proteome</keyword>
<evidence type="ECO:0000313" key="3">
    <source>
        <dbReference type="Proteomes" id="UP000036987"/>
    </source>
</evidence>
<feature type="transmembrane region" description="Helical" evidence="1">
    <location>
        <begin position="32"/>
        <end position="49"/>
    </location>
</feature>
<feature type="transmembrane region" description="Helical" evidence="1">
    <location>
        <begin position="61"/>
        <end position="80"/>
    </location>
</feature>
<dbReference type="EMBL" id="LFYR01000692">
    <property type="protein sequence ID" value="KMZ71034.1"/>
    <property type="molecule type" value="Genomic_DNA"/>
</dbReference>
<organism evidence="2 3">
    <name type="scientific">Zostera marina</name>
    <name type="common">Eelgrass</name>
    <dbReference type="NCBI Taxonomy" id="29655"/>
    <lineage>
        <taxon>Eukaryota</taxon>
        <taxon>Viridiplantae</taxon>
        <taxon>Streptophyta</taxon>
        <taxon>Embryophyta</taxon>
        <taxon>Tracheophyta</taxon>
        <taxon>Spermatophyta</taxon>
        <taxon>Magnoliopsida</taxon>
        <taxon>Liliopsida</taxon>
        <taxon>Zosteraceae</taxon>
        <taxon>Zostera</taxon>
    </lineage>
</organism>
<keyword evidence="1" id="KW-0812">Transmembrane</keyword>
<keyword evidence="1" id="KW-1133">Transmembrane helix</keyword>
<dbReference type="Proteomes" id="UP000036987">
    <property type="component" value="Unassembled WGS sequence"/>
</dbReference>
<dbReference type="AlphaFoldDB" id="A0A0K9PPZ2"/>
<gene>
    <name evidence="2" type="ORF">ZOSMA_18G01340</name>
</gene>